<dbReference type="EMBL" id="JAPQKS010000008">
    <property type="protein sequence ID" value="KAJ5217004.1"/>
    <property type="molecule type" value="Genomic_DNA"/>
</dbReference>
<dbReference type="AlphaFoldDB" id="A0A9W9NBY2"/>
<dbReference type="Gene3D" id="3.90.1150.10">
    <property type="entry name" value="Aspartate Aminotransferase, domain 1"/>
    <property type="match status" value="1"/>
</dbReference>
<evidence type="ECO:0000313" key="3">
    <source>
        <dbReference type="EMBL" id="KAJ5217004.1"/>
    </source>
</evidence>
<name>A0A9W9NBY2_9EURO</name>
<organism evidence="3 4">
    <name type="scientific">Penicillium chermesinum</name>
    <dbReference type="NCBI Taxonomy" id="63820"/>
    <lineage>
        <taxon>Eukaryota</taxon>
        <taxon>Fungi</taxon>
        <taxon>Dikarya</taxon>
        <taxon>Ascomycota</taxon>
        <taxon>Pezizomycotina</taxon>
        <taxon>Eurotiomycetes</taxon>
        <taxon>Eurotiomycetidae</taxon>
        <taxon>Eurotiales</taxon>
        <taxon>Aspergillaceae</taxon>
        <taxon>Penicillium</taxon>
    </lineage>
</organism>
<dbReference type="PANTHER" id="PTHR43094">
    <property type="entry name" value="AMINOTRANSFERASE"/>
    <property type="match status" value="1"/>
</dbReference>
<sequence length="85" mass="9094">MSAQIEFVQDKETKEPFPPSKAVSWNIHATGLKPEHAVSMIPGNGGADGVKGDHVCLAPAYNTTRAEIELIVERVVGVINEVLGQ</sequence>
<keyword evidence="3" id="KW-0808">Transferase</keyword>
<comment type="similarity">
    <text evidence="1">Belongs to the class-III pyridoxal-phosphate-dependent aminotransferase family.</text>
</comment>
<keyword evidence="4" id="KW-1185">Reference proteome</keyword>
<dbReference type="InterPro" id="IPR015422">
    <property type="entry name" value="PyrdxlP-dep_Trfase_small"/>
</dbReference>
<evidence type="ECO:0000256" key="2">
    <source>
        <dbReference type="SAM" id="MobiDB-lite"/>
    </source>
</evidence>
<reference evidence="3" key="1">
    <citation type="submission" date="2022-11" db="EMBL/GenBank/DDBJ databases">
        <authorList>
            <person name="Petersen C."/>
        </authorList>
    </citation>
    <scope>NUCLEOTIDE SEQUENCE</scope>
    <source>
        <strain evidence="3">IBT 19713</strain>
    </source>
</reference>
<evidence type="ECO:0000256" key="1">
    <source>
        <dbReference type="ARBA" id="ARBA00008954"/>
    </source>
</evidence>
<dbReference type="RefSeq" id="XP_058325875.1">
    <property type="nucleotide sequence ID" value="XM_058479307.1"/>
</dbReference>
<dbReference type="PANTHER" id="PTHR43094:SF1">
    <property type="entry name" value="AMINOTRANSFERASE CLASS-III"/>
    <property type="match status" value="1"/>
</dbReference>
<evidence type="ECO:0000313" key="4">
    <source>
        <dbReference type="Proteomes" id="UP001150941"/>
    </source>
</evidence>
<dbReference type="GO" id="GO:0005829">
    <property type="term" value="C:cytosol"/>
    <property type="evidence" value="ECO:0007669"/>
    <property type="project" value="TreeGrafter"/>
</dbReference>
<gene>
    <name evidence="3" type="ORF">N7468_010012</name>
</gene>
<proteinExistence type="inferred from homology"/>
<dbReference type="GeneID" id="83206611"/>
<dbReference type="OrthoDB" id="5413019at2759"/>
<dbReference type="GO" id="GO:0016740">
    <property type="term" value="F:transferase activity"/>
    <property type="evidence" value="ECO:0007669"/>
    <property type="project" value="UniProtKB-KW"/>
</dbReference>
<protein>
    <submittedName>
        <fullName evidence="3">Pyridoxal phosphate-dependent transferase major region subdomain 2</fullName>
    </submittedName>
</protein>
<comment type="caution">
    <text evidence="3">The sequence shown here is derived from an EMBL/GenBank/DDBJ whole genome shotgun (WGS) entry which is preliminary data.</text>
</comment>
<dbReference type="Proteomes" id="UP001150941">
    <property type="component" value="Unassembled WGS sequence"/>
</dbReference>
<accession>A0A9W9NBY2</accession>
<reference evidence="3" key="2">
    <citation type="journal article" date="2023" name="IMA Fungus">
        <title>Comparative genomic study of the Penicillium genus elucidates a diverse pangenome and 15 lateral gene transfer events.</title>
        <authorList>
            <person name="Petersen C."/>
            <person name="Sorensen T."/>
            <person name="Nielsen M.R."/>
            <person name="Sondergaard T.E."/>
            <person name="Sorensen J.L."/>
            <person name="Fitzpatrick D.A."/>
            <person name="Frisvad J.C."/>
            <person name="Nielsen K.L."/>
        </authorList>
    </citation>
    <scope>NUCLEOTIDE SEQUENCE</scope>
    <source>
        <strain evidence="3">IBT 19713</strain>
    </source>
</reference>
<feature type="region of interest" description="Disordered" evidence="2">
    <location>
        <begin position="1"/>
        <end position="22"/>
    </location>
</feature>